<dbReference type="InterPro" id="IPR046848">
    <property type="entry name" value="E_motif"/>
</dbReference>
<evidence type="ECO:0000256" key="2">
    <source>
        <dbReference type="ARBA" id="ARBA00061659"/>
    </source>
</evidence>
<reference evidence="4 5" key="1">
    <citation type="submission" date="2019-09" db="EMBL/GenBank/DDBJ databases">
        <title>A chromosome-level genome assembly of the Chinese tupelo Nyssa sinensis.</title>
        <authorList>
            <person name="Yang X."/>
            <person name="Kang M."/>
            <person name="Yang Y."/>
            <person name="Xiong H."/>
            <person name="Wang M."/>
            <person name="Zhang Z."/>
            <person name="Wang Z."/>
            <person name="Wu H."/>
            <person name="Ma T."/>
            <person name="Liu J."/>
            <person name="Xi Z."/>
        </authorList>
    </citation>
    <scope>NUCLEOTIDE SEQUENCE [LARGE SCALE GENOMIC DNA]</scope>
    <source>
        <strain evidence="4">J267</strain>
        <tissue evidence="4">Leaf</tissue>
    </source>
</reference>
<dbReference type="GO" id="GO:0003723">
    <property type="term" value="F:RNA binding"/>
    <property type="evidence" value="ECO:0007669"/>
    <property type="project" value="InterPro"/>
</dbReference>
<evidence type="ECO:0000256" key="1">
    <source>
        <dbReference type="ARBA" id="ARBA00022737"/>
    </source>
</evidence>
<protein>
    <recommendedName>
        <fullName evidence="6">Pentatricopeptide repeat-containing protein</fullName>
    </recommendedName>
</protein>
<dbReference type="FunFam" id="1.25.40.10:FF:000334">
    <property type="entry name" value="Pentatricopeptide repeat-containing protein"/>
    <property type="match status" value="1"/>
</dbReference>
<dbReference type="PANTHER" id="PTHR47926">
    <property type="entry name" value="PENTATRICOPEPTIDE REPEAT-CONTAINING PROTEIN"/>
    <property type="match status" value="1"/>
</dbReference>
<organism evidence="4 5">
    <name type="scientific">Nyssa sinensis</name>
    <dbReference type="NCBI Taxonomy" id="561372"/>
    <lineage>
        <taxon>Eukaryota</taxon>
        <taxon>Viridiplantae</taxon>
        <taxon>Streptophyta</taxon>
        <taxon>Embryophyta</taxon>
        <taxon>Tracheophyta</taxon>
        <taxon>Spermatophyta</taxon>
        <taxon>Magnoliopsida</taxon>
        <taxon>eudicotyledons</taxon>
        <taxon>Gunneridae</taxon>
        <taxon>Pentapetalae</taxon>
        <taxon>asterids</taxon>
        <taxon>Cornales</taxon>
        <taxon>Nyssaceae</taxon>
        <taxon>Nyssa</taxon>
    </lineage>
</organism>
<dbReference type="OrthoDB" id="185373at2759"/>
<feature type="repeat" description="PPR" evidence="3">
    <location>
        <begin position="72"/>
        <end position="106"/>
    </location>
</feature>
<dbReference type="Pfam" id="PF20431">
    <property type="entry name" value="E_motif"/>
    <property type="match status" value="1"/>
</dbReference>
<comment type="similarity">
    <text evidence="2">Belongs to the PPR family. PCMP-E subfamily.</text>
</comment>
<dbReference type="GO" id="GO:0009451">
    <property type="term" value="P:RNA modification"/>
    <property type="evidence" value="ECO:0007669"/>
    <property type="project" value="InterPro"/>
</dbReference>
<evidence type="ECO:0000256" key="3">
    <source>
        <dbReference type="PROSITE-ProRule" id="PRU00708"/>
    </source>
</evidence>
<dbReference type="Pfam" id="PF13041">
    <property type="entry name" value="PPR_2"/>
    <property type="match status" value="3"/>
</dbReference>
<dbReference type="AlphaFoldDB" id="A0A5J5B3J2"/>
<evidence type="ECO:0000313" key="5">
    <source>
        <dbReference type="Proteomes" id="UP000325577"/>
    </source>
</evidence>
<name>A0A5J5B3J2_9ASTE</name>
<keyword evidence="1" id="KW-0677">Repeat</keyword>
<evidence type="ECO:0000313" key="4">
    <source>
        <dbReference type="EMBL" id="KAA8536766.1"/>
    </source>
</evidence>
<dbReference type="InterPro" id="IPR046960">
    <property type="entry name" value="PPR_At4g14850-like_plant"/>
</dbReference>
<feature type="repeat" description="PPR" evidence="3">
    <location>
        <begin position="306"/>
        <end position="340"/>
    </location>
</feature>
<feature type="repeat" description="PPR" evidence="3">
    <location>
        <begin position="208"/>
        <end position="238"/>
    </location>
</feature>
<dbReference type="Pfam" id="PF01535">
    <property type="entry name" value="PPR"/>
    <property type="match status" value="2"/>
</dbReference>
<keyword evidence="5" id="KW-1185">Reference proteome</keyword>
<sequence>MSRSCLEVVERGILRLLHGRKTRTQLAQIHAHFLRHHLHQSNQILAHFVSICGALDKMEYANLVFRQTQNPNIFLFNSMIKGYSLCGPSEESLHLFSVMRNCGIWPNEFTFAPLLKSCSNLFDLKMGQGVHAEILALGFECFSSIRIGIIELYTSCERMEEAKKVFDAMPHRDVIVWNLMIRGFCKTGDVEMGLCLFRQMRERSIVSWNSMISSLAQSSRDGEALDLFCEMRDDGFEPDEATVVTILPVCARLGAADVGEWIHSYSKSKGLYWNAISVGNALVDFYCKCGILETAFDVFKDMPQKNMVSWNALISGLAFNGKGEEGVDLFEEMIDKGVKPNDATFVAVFSCCVHLGLVQRGRDLFASMISNHQIKPKLAHYGCMVDLLGRSGCLKEAHSLISTMPVKPNAALWGALLSACRTHGDMELAECAVKELINLEPWNSGNYVLLSNIYAERGKWDDVEKEMSLKIFSYFPRIVSWSKDRIRKSFHFDLGRYFGLEIMAPFQRQRESQA</sequence>
<gene>
    <name evidence="4" type="ORF">F0562_029244</name>
</gene>
<dbReference type="PANTHER" id="PTHR47926:SF540">
    <property type="entry name" value="PENTATRICOPEPTIDE REPEAT-CONTAINING PROTEIN"/>
    <property type="match status" value="1"/>
</dbReference>
<proteinExistence type="inferred from homology"/>
<dbReference type="EMBL" id="CM018039">
    <property type="protein sequence ID" value="KAA8536766.1"/>
    <property type="molecule type" value="Genomic_DNA"/>
</dbReference>
<accession>A0A5J5B3J2</accession>
<evidence type="ECO:0008006" key="6">
    <source>
        <dbReference type="Google" id="ProtNLM"/>
    </source>
</evidence>
<feature type="repeat" description="PPR" evidence="3">
    <location>
        <begin position="173"/>
        <end position="207"/>
    </location>
</feature>
<dbReference type="NCBIfam" id="TIGR00756">
    <property type="entry name" value="PPR"/>
    <property type="match status" value="4"/>
</dbReference>
<dbReference type="FunFam" id="1.25.40.10:FF:001030">
    <property type="entry name" value="Pentatricopeptide repeat-containing protein At1g09190"/>
    <property type="match status" value="1"/>
</dbReference>
<dbReference type="InterPro" id="IPR011990">
    <property type="entry name" value="TPR-like_helical_dom_sf"/>
</dbReference>
<dbReference type="FunFam" id="1.25.40.10:FF:000921">
    <property type="entry name" value="Pentatricopeptide repeat-containing protein At5g48910"/>
    <property type="match status" value="1"/>
</dbReference>
<dbReference type="InterPro" id="IPR002885">
    <property type="entry name" value="PPR_rpt"/>
</dbReference>
<dbReference type="Gene3D" id="1.25.40.10">
    <property type="entry name" value="Tetratricopeptide repeat domain"/>
    <property type="match status" value="3"/>
</dbReference>
<dbReference type="PROSITE" id="PS51375">
    <property type="entry name" value="PPR"/>
    <property type="match status" value="4"/>
</dbReference>
<dbReference type="Proteomes" id="UP000325577">
    <property type="component" value="Linkage Group LG16"/>
</dbReference>